<dbReference type="AlphaFoldDB" id="A0A821L0X3"/>
<accession>A0A821L0X3</accession>
<evidence type="ECO:0000313" key="3">
    <source>
        <dbReference type="Proteomes" id="UP000663880"/>
    </source>
</evidence>
<sequence>MILEQEILIEYVSASMYEMERYLREEPRGKRGALYQDAEDWGVSTTTLPLTPSASPASPYHPSLRGSSLCPQSKQSL</sequence>
<gene>
    <name evidence="2" type="ORF">PMACD_LOCUS204</name>
</gene>
<feature type="compositionally biased region" description="Polar residues" evidence="1">
    <location>
        <begin position="65"/>
        <end position="77"/>
    </location>
</feature>
<proteinExistence type="predicted"/>
<evidence type="ECO:0000256" key="1">
    <source>
        <dbReference type="SAM" id="MobiDB-lite"/>
    </source>
</evidence>
<name>A0A821L0X3_9NEOP</name>
<feature type="region of interest" description="Disordered" evidence="1">
    <location>
        <begin position="45"/>
        <end position="77"/>
    </location>
</feature>
<feature type="compositionally biased region" description="Low complexity" evidence="1">
    <location>
        <begin position="45"/>
        <end position="63"/>
    </location>
</feature>
<evidence type="ECO:0000313" key="2">
    <source>
        <dbReference type="EMBL" id="CAF4743775.1"/>
    </source>
</evidence>
<organism evidence="2 3">
    <name type="scientific">Pieris macdunnoughi</name>
    <dbReference type="NCBI Taxonomy" id="345717"/>
    <lineage>
        <taxon>Eukaryota</taxon>
        <taxon>Metazoa</taxon>
        <taxon>Ecdysozoa</taxon>
        <taxon>Arthropoda</taxon>
        <taxon>Hexapoda</taxon>
        <taxon>Insecta</taxon>
        <taxon>Pterygota</taxon>
        <taxon>Neoptera</taxon>
        <taxon>Endopterygota</taxon>
        <taxon>Lepidoptera</taxon>
        <taxon>Glossata</taxon>
        <taxon>Ditrysia</taxon>
        <taxon>Papilionoidea</taxon>
        <taxon>Pieridae</taxon>
        <taxon>Pierinae</taxon>
        <taxon>Pieris</taxon>
    </lineage>
</organism>
<keyword evidence="3" id="KW-1185">Reference proteome</keyword>
<protein>
    <submittedName>
        <fullName evidence="2">Uncharacterized protein</fullName>
    </submittedName>
</protein>
<reference evidence="2" key="1">
    <citation type="submission" date="2021-02" db="EMBL/GenBank/DDBJ databases">
        <authorList>
            <person name="Steward A R."/>
        </authorList>
    </citation>
    <scope>NUCLEOTIDE SEQUENCE</scope>
</reference>
<comment type="caution">
    <text evidence="2">The sequence shown here is derived from an EMBL/GenBank/DDBJ whole genome shotgun (WGS) entry which is preliminary data.</text>
</comment>
<dbReference type="Proteomes" id="UP000663880">
    <property type="component" value="Unassembled WGS sequence"/>
</dbReference>
<dbReference type="EMBL" id="CAJOBZ010000001">
    <property type="protein sequence ID" value="CAF4743775.1"/>
    <property type="molecule type" value="Genomic_DNA"/>
</dbReference>